<evidence type="ECO:0000313" key="2">
    <source>
        <dbReference type="EMBL" id="KAL0344747.1"/>
    </source>
</evidence>
<sequence>MAHPIDDKKETVTFRAMSHDEAGMKRVEKVEVVGTHNIDTLKHVQKKLIDKGIQRQDRNPIDGLPRGRQPKSGHGGKYTWEGPADDAANELEEAPAAIDEKDPNYVDEEAEGRILRGEVSGWRGWWWGRLRWRKWRRKEWRGSTLIQSCRPMFSVFLV</sequence>
<feature type="compositionally biased region" description="Basic and acidic residues" evidence="1">
    <location>
        <begin position="50"/>
        <end position="60"/>
    </location>
</feature>
<gene>
    <name evidence="2" type="ORF">Sradi_4306000</name>
</gene>
<feature type="region of interest" description="Disordered" evidence="1">
    <location>
        <begin position="50"/>
        <end position="103"/>
    </location>
</feature>
<reference evidence="2" key="2">
    <citation type="journal article" date="2024" name="Plant">
        <title>Genomic evolution and insights into agronomic trait innovations of Sesamum species.</title>
        <authorList>
            <person name="Miao H."/>
            <person name="Wang L."/>
            <person name="Qu L."/>
            <person name="Liu H."/>
            <person name="Sun Y."/>
            <person name="Le M."/>
            <person name="Wang Q."/>
            <person name="Wei S."/>
            <person name="Zheng Y."/>
            <person name="Lin W."/>
            <person name="Duan Y."/>
            <person name="Cao H."/>
            <person name="Xiong S."/>
            <person name="Wang X."/>
            <person name="Wei L."/>
            <person name="Li C."/>
            <person name="Ma Q."/>
            <person name="Ju M."/>
            <person name="Zhao R."/>
            <person name="Li G."/>
            <person name="Mu C."/>
            <person name="Tian Q."/>
            <person name="Mei H."/>
            <person name="Zhang T."/>
            <person name="Gao T."/>
            <person name="Zhang H."/>
        </authorList>
    </citation>
    <scope>NUCLEOTIDE SEQUENCE</scope>
    <source>
        <strain evidence="2">G02</strain>
    </source>
</reference>
<organism evidence="2">
    <name type="scientific">Sesamum radiatum</name>
    <name type="common">Black benniseed</name>
    <dbReference type="NCBI Taxonomy" id="300843"/>
    <lineage>
        <taxon>Eukaryota</taxon>
        <taxon>Viridiplantae</taxon>
        <taxon>Streptophyta</taxon>
        <taxon>Embryophyta</taxon>
        <taxon>Tracheophyta</taxon>
        <taxon>Spermatophyta</taxon>
        <taxon>Magnoliopsida</taxon>
        <taxon>eudicotyledons</taxon>
        <taxon>Gunneridae</taxon>
        <taxon>Pentapetalae</taxon>
        <taxon>asterids</taxon>
        <taxon>lamiids</taxon>
        <taxon>Lamiales</taxon>
        <taxon>Pedaliaceae</taxon>
        <taxon>Sesamum</taxon>
    </lineage>
</organism>
<comment type="caution">
    <text evidence="2">The sequence shown here is derived from an EMBL/GenBank/DDBJ whole genome shotgun (WGS) entry which is preliminary data.</text>
</comment>
<feature type="compositionally biased region" description="Acidic residues" evidence="1">
    <location>
        <begin position="83"/>
        <end position="93"/>
    </location>
</feature>
<accession>A0AAW2NLC1</accession>
<name>A0AAW2NLC1_SESRA</name>
<dbReference type="EMBL" id="JACGWJ010000019">
    <property type="protein sequence ID" value="KAL0344747.1"/>
    <property type="molecule type" value="Genomic_DNA"/>
</dbReference>
<dbReference type="AlphaFoldDB" id="A0AAW2NLC1"/>
<protein>
    <submittedName>
        <fullName evidence="2">Uncharacterized protein</fullName>
    </submittedName>
</protein>
<proteinExistence type="predicted"/>
<reference evidence="2" key="1">
    <citation type="submission" date="2020-06" db="EMBL/GenBank/DDBJ databases">
        <authorList>
            <person name="Li T."/>
            <person name="Hu X."/>
            <person name="Zhang T."/>
            <person name="Song X."/>
            <person name="Zhang H."/>
            <person name="Dai N."/>
            <person name="Sheng W."/>
            <person name="Hou X."/>
            <person name="Wei L."/>
        </authorList>
    </citation>
    <scope>NUCLEOTIDE SEQUENCE</scope>
    <source>
        <strain evidence="2">G02</strain>
        <tissue evidence="2">Leaf</tissue>
    </source>
</reference>
<evidence type="ECO:0000256" key="1">
    <source>
        <dbReference type="SAM" id="MobiDB-lite"/>
    </source>
</evidence>